<keyword evidence="1" id="KW-0472">Membrane</keyword>
<sequence length="196" mass="22760">MKNIFKVVLLFVVGFGFLIYFTIPSSIKEDKSDKELDFKYIPSFFDVVNGNNYTKKDDFFKNFPIYLIVLNHDTLAVFSELYKKNLNENIVFVANISNTPWLIKQIAVNGELEKMFKDSKINLINDSSGSFSSSLDLNNNSQNEYFVYKIFEDGKITKLFQNSVKKGALQNGISKDDIENELEKFLKDFKEYLNKE</sequence>
<organism evidence="2 3">
    <name type="scientific">Aliarcobacter cryaerophilus</name>
    <dbReference type="NCBI Taxonomy" id="28198"/>
    <lineage>
        <taxon>Bacteria</taxon>
        <taxon>Pseudomonadati</taxon>
        <taxon>Campylobacterota</taxon>
        <taxon>Epsilonproteobacteria</taxon>
        <taxon>Campylobacterales</taxon>
        <taxon>Arcobacteraceae</taxon>
        <taxon>Aliarcobacter</taxon>
    </lineage>
</organism>
<accession>A0A2S9T7X9</accession>
<evidence type="ECO:0000313" key="3">
    <source>
        <dbReference type="Proteomes" id="UP000238281"/>
    </source>
</evidence>
<proteinExistence type="predicted"/>
<keyword evidence="1" id="KW-1133">Transmembrane helix</keyword>
<feature type="transmembrane region" description="Helical" evidence="1">
    <location>
        <begin position="7"/>
        <end position="23"/>
    </location>
</feature>
<dbReference type="AlphaFoldDB" id="A0A2S9T7X9"/>
<evidence type="ECO:0000313" key="2">
    <source>
        <dbReference type="EMBL" id="PRM94947.1"/>
    </source>
</evidence>
<evidence type="ECO:0000256" key="1">
    <source>
        <dbReference type="SAM" id="Phobius"/>
    </source>
</evidence>
<keyword evidence="1" id="KW-0812">Transmembrane</keyword>
<gene>
    <name evidence="2" type="ORF">CJ673_05150</name>
</gene>
<dbReference type="EMBL" id="NXGE01000002">
    <property type="protein sequence ID" value="PRM94947.1"/>
    <property type="molecule type" value="Genomic_DNA"/>
</dbReference>
<dbReference type="RefSeq" id="WP_105915197.1">
    <property type="nucleotide sequence ID" value="NZ_JAMXEM010000001.1"/>
</dbReference>
<protein>
    <submittedName>
        <fullName evidence="2">Uncharacterized protein</fullName>
    </submittedName>
</protein>
<reference evidence="2 3" key="1">
    <citation type="submission" date="2017-09" db="EMBL/GenBank/DDBJ databases">
        <title>Reassesment of A. cryaerophilus.</title>
        <authorList>
            <person name="Perez-Cataluna A."/>
            <person name="Collado L."/>
            <person name="Salgado O."/>
            <person name="Lefinanco V."/>
            <person name="Figueras M.J."/>
        </authorList>
    </citation>
    <scope>NUCLEOTIDE SEQUENCE [LARGE SCALE GENOMIC DNA]</scope>
    <source>
        <strain evidence="2 3">LMG 10210</strain>
    </source>
</reference>
<comment type="caution">
    <text evidence="2">The sequence shown here is derived from an EMBL/GenBank/DDBJ whole genome shotgun (WGS) entry which is preliminary data.</text>
</comment>
<dbReference type="STRING" id="28198.GCA_001572855_00150"/>
<dbReference type="Proteomes" id="UP000238281">
    <property type="component" value="Unassembled WGS sequence"/>
</dbReference>
<name>A0A2S9T7X9_9BACT</name>